<dbReference type="OrthoDB" id="9812601at2"/>
<organism evidence="1 2">
    <name type="scientific">Brunnivagina elsteri CCALA 953</name>
    <dbReference type="NCBI Taxonomy" id="987040"/>
    <lineage>
        <taxon>Bacteria</taxon>
        <taxon>Bacillati</taxon>
        <taxon>Cyanobacteriota</taxon>
        <taxon>Cyanophyceae</taxon>
        <taxon>Nostocales</taxon>
        <taxon>Calotrichaceae</taxon>
        <taxon>Brunnivagina</taxon>
    </lineage>
</organism>
<proteinExistence type="predicted"/>
<dbReference type="AlphaFoldDB" id="A0A2A2THX0"/>
<dbReference type="GO" id="GO:0006355">
    <property type="term" value="P:regulation of DNA-templated transcription"/>
    <property type="evidence" value="ECO:0007669"/>
    <property type="project" value="InterPro"/>
</dbReference>
<sequence length="60" mass="6931">MFKTREAFLPLRLDLRLYEVLEKLSADDLISVNAQIEYLLTEAAKKSGRWKGDKSKSNDD</sequence>
<protein>
    <recommendedName>
        <fullName evidence="3">CopG-like ribbon-helix-helix domain-containing protein</fullName>
    </recommendedName>
</protein>
<evidence type="ECO:0000313" key="1">
    <source>
        <dbReference type="EMBL" id="PAX53332.1"/>
    </source>
</evidence>
<dbReference type="InterPro" id="IPR010985">
    <property type="entry name" value="Ribbon_hlx_hlx"/>
</dbReference>
<dbReference type="SUPFAM" id="SSF47598">
    <property type="entry name" value="Ribbon-helix-helix"/>
    <property type="match status" value="1"/>
</dbReference>
<accession>A0A2A2THX0</accession>
<evidence type="ECO:0000313" key="2">
    <source>
        <dbReference type="Proteomes" id="UP000218238"/>
    </source>
</evidence>
<comment type="caution">
    <text evidence="1">The sequence shown here is derived from an EMBL/GenBank/DDBJ whole genome shotgun (WGS) entry which is preliminary data.</text>
</comment>
<reference evidence="1 2" key="1">
    <citation type="submission" date="2017-08" db="EMBL/GenBank/DDBJ databases">
        <title>Draft genome sequence of filamentous cyanobacterium Calothrix elsteri CCALA 953.</title>
        <authorList>
            <person name="Gagunashvili A.N."/>
            <person name="Elster J."/>
            <person name="Andresson O.S."/>
        </authorList>
    </citation>
    <scope>NUCLEOTIDE SEQUENCE [LARGE SCALE GENOMIC DNA]</scope>
    <source>
        <strain evidence="1 2">CCALA 953</strain>
    </source>
</reference>
<evidence type="ECO:0008006" key="3">
    <source>
        <dbReference type="Google" id="ProtNLM"/>
    </source>
</evidence>
<name>A0A2A2THX0_9CYAN</name>
<keyword evidence="2" id="KW-1185">Reference proteome</keyword>
<gene>
    <name evidence="1" type="ORF">CK510_14525</name>
</gene>
<dbReference type="Proteomes" id="UP000218238">
    <property type="component" value="Unassembled WGS sequence"/>
</dbReference>
<dbReference type="EMBL" id="NTFS01000150">
    <property type="protein sequence ID" value="PAX53332.1"/>
    <property type="molecule type" value="Genomic_DNA"/>
</dbReference>